<reference evidence="3 4" key="1">
    <citation type="submission" date="2019-06" db="EMBL/GenBank/DDBJ databases">
        <title>Draft genome sequence of Miniimonas arenae KCTC 19750T isolated from sea sand.</title>
        <authorList>
            <person name="Park S.-J."/>
        </authorList>
    </citation>
    <scope>NUCLEOTIDE SEQUENCE [LARGE SCALE GENOMIC DNA]</scope>
    <source>
        <strain evidence="3 4">KCTC 19750</strain>
    </source>
</reference>
<dbReference type="Proteomes" id="UP000313849">
    <property type="component" value="Unassembled WGS sequence"/>
</dbReference>
<dbReference type="AlphaFoldDB" id="A0A5C5BDB9"/>
<evidence type="ECO:0000313" key="4">
    <source>
        <dbReference type="Proteomes" id="UP000313849"/>
    </source>
</evidence>
<feature type="region of interest" description="Disordered" evidence="1">
    <location>
        <begin position="404"/>
        <end position="425"/>
    </location>
</feature>
<protein>
    <submittedName>
        <fullName evidence="3">Uncharacterized protein</fullName>
    </submittedName>
</protein>
<evidence type="ECO:0000256" key="2">
    <source>
        <dbReference type="SAM" id="Phobius"/>
    </source>
</evidence>
<feature type="transmembrane region" description="Helical" evidence="2">
    <location>
        <begin position="487"/>
        <end position="511"/>
    </location>
</feature>
<feature type="transmembrane region" description="Helical" evidence="2">
    <location>
        <begin position="652"/>
        <end position="671"/>
    </location>
</feature>
<dbReference type="EMBL" id="VENP01000027">
    <property type="protein sequence ID" value="TNU74014.1"/>
    <property type="molecule type" value="Genomic_DNA"/>
</dbReference>
<keyword evidence="2" id="KW-0812">Transmembrane</keyword>
<evidence type="ECO:0000313" key="3">
    <source>
        <dbReference type="EMBL" id="TNU74014.1"/>
    </source>
</evidence>
<feature type="compositionally biased region" description="Low complexity" evidence="1">
    <location>
        <begin position="18"/>
        <end position="33"/>
    </location>
</feature>
<keyword evidence="2" id="KW-1133">Transmembrane helix</keyword>
<accession>A0A5C5BDB9</accession>
<name>A0A5C5BDB9_9MICO</name>
<organism evidence="3 4">
    <name type="scientific">Miniimonas arenae</name>
    <dbReference type="NCBI Taxonomy" id="676201"/>
    <lineage>
        <taxon>Bacteria</taxon>
        <taxon>Bacillati</taxon>
        <taxon>Actinomycetota</taxon>
        <taxon>Actinomycetes</taxon>
        <taxon>Micrococcales</taxon>
        <taxon>Beutenbergiaceae</taxon>
        <taxon>Miniimonas</taxon>
    </lineage>
</organism>
<comment type="caution">
    <text evidence="3">The sequence shown here is derived from an EMBL/GenBank/DDBJ whole genome shotgun (WGS) entry which is preliminary data.</text>
</comment>
<evidence type="ECO:0000256" key="1">
    <source>
        <dbReference type="SAM" id="MobiDB-lite"/>
    </source>
</evidence>
<dbReference type="RefSeq" id="WP_139986929.1">
    <property type="nucleotide sequence ID" value="NZ_VENP01000027.1"/>
</dbReference>
<feature type="region of interest" description="Disordered" evidence="1">
    <location>
        <begin position="1"/>
        <end position="33"/>
    </location>
</feature>
<dbReference type="OrthoDB" id="5135924at2"/>
<keyword evidence="4" id="KW-1185">Reference proteome</keyword>
<keyword evidence="2" id="KW-0472">Membrane</keyword>
<sequence length="708" mass="74124">MTAPTHPTVPGPFGAGPSGAAPPGSASGSAPGASAVGTRFASRIALTPVLGPAGVPRIATGEQAMLARLFAAGKDPLTAAANELRSAQLACEDAAAAVEAEDRDLHEAFAYARKQLDLASRMTSETRVEDLPSFARLPWRPGALGAGAPGAGGGQGAALDLDAVLQEVPRLADPVATSREELYGLRGTLRSALAALSEDVRRLAATSRRGVGAAAVLPALALLTTSASRIERIADVVVSHRWTDDRPSTPQLPGVGGDVELYASGRAAPYRRASVAARVRFTPGRVEVTTAAGRVSIGQSEPIGGLLWVAPAARSALAEALAPDERWAGVPELDELGTVHVLDAAGRSLASFAVADWASQPTTVVDQALVDSTLGDVPLGAARGVLALEAVGVTRGATTIGVPLRRGVAHPPDADSSAGMLRPAPHRPPYRGREASVGRAALRRGWRGRWWNRDLGPGFTWSWPLRALAPWLVLAAPFVVWPGGGRGWFQVLVLLLTLAALVEPYVAWLAVWARDLAVRAPATARYRAGKGPFAPHLELRGPDLVLTSRSGHVTRVPGPSDGDLGVVRLVRLRSSGTWGFALADSRWRWRAVLPAHEWTPNGRYDALEEFARAAGLGLADQDVDPLPRLDQETVAPGRAAATRAFGPHVRGLLILGFFAAPAALVLLLVPAKPARPLWLSLAELLLTFGGAGVLALLARWRLRRGVVG</sequence>
<feature type="transmembrane region" description="Helical" evidence="2">
    <location>
        <begin position="677"/>
        <end position="698"/>
    </location>
</feature>
<gene>
    <name evidence="3" type="ORF">FH969_08480</name>
</gene>
<proteinExistence type="predicted"/>